<dbReference type="PANTHER" id="PTHR30535:SF34">
    <property type="entry name" value="MOLYBDATE-BINDING PROTEIN MOLA"/>
    <property type="match status" value="1"/>
</dbReference>
<dbReference type="PANTHER" id="PTHR30535">
    <property type="entry name" value="VITAMIN B12-BINDING PROTEIN"/>
    <property type="match status" value="1"/>
</dbReference>
<feature type="domain" description="Fe/B12 periplasmic-binding" evidence="1">
    <location>
        <begin position="1"/>
        <end position="125"/>
    </location>
</feature>
<proteinExistence type="predicted"/>
<dbReference type="Pfam" id="PF01497">
    <property type="entry name" value="Peripla_BP_2"/>
    <property type="match status" value="1"/>
</dbReference>
<organism evidence="2">
    <name type="scientific">mine drainage metagenome</name>
    <dbReference type="NCBI Taxonomy" id="410659"/>
    <lineage>
        <taxon>unclassified sequences</taxon>
        <taxon>metagenomes</taxon>
        <taxon>ecological metagenomes</taxon>
    </lineage>
</organism>
<protein>
    <submittedName>
        <fullName evidence="2">Periplasmic binding protein</fullName>
    </submittedName>
</protein>
<sequence length="125" mass="13553">MLYAIGAGPQVRAVDKYSNYPPNAPITKLDGFSVNAEALVRYHPDLVVVSYEPAGFVAQMAKLKIPVLYDPAAPTLAVAYHQYLGLGRATGNYARAVAEVGRLKARIAQIVRTTPHVPAGTTYYY</sequence>
<feature type="non-terminal residue" evidence="2">
    <location>
        <position position="125"/>
    </location>
</feature>
<dbReference type="InterPro" id="IPR002491">
    <property type="entry name" value="ABC_transptr_periplasmic_BD"/>
</dbReference>
<dbReference type="Gene3D" id="3.40.50.1980">
    <property type="entry name" value="Nitrogenase molybdenum iron protein domain"/>
    <property type="match status" value="1"/>
</dbReference>
<gene>
    <name evidence="2" type="ORF">B1A_18242</name>
</gene>
<comment type="caution">
    <text evidence="2">The sequence shown here is derived from an EMBL/GenBank/DDBJ whole genome shotgun (WGS) entry which is preliminary data.</text>
</comment>
<dbReference type="SUPFAM" id="SSF53807">
    <property type="entry name" value="Helical backbone' metal receptor"/>
    <property type="match status" value="1"/>
</dbReference>
<evidence type="ECO:0000313" key="2">
    <source>
        <dbReference type="EMBL" id="EQD35526.1"/>
    </source>
</evidence>
<reference evidence="2" key="1">
    <citation type="submission" date="2013-08" db="EMBL/GenBank/DDBJ databases">
        <authorList>
            <person name="Mendez C."/>
            <person name="Richter M."/>
            <person name="Ferrer M."/>
            <person name="Sanchez J."/>
        </authorList>
    </citation>
    <scope>NUCLEOTIDE SEQUENCE</scope>
</reference>
<dbReference type="AlphaFoldDB" id="T0YJD6"/>
<accession>T0YJD6</accession>
<name>T0YJD6_9ZZZZ</name>
<dbReference type="InterPro" id="IPR050902">
    <property type="entry name" value="ABC_Transporter_SBP"/>
</dbReference>
<reference evidence="2" key="2">
    <citation type="journal article" date="2014" name="ISME J.">
        <title>Microbial stratification in low pH oxic and suboxic macroscopic growths along an acid mine drainage.</title>
        <authorList>
            <person name="Mendez-Garcia C."/>
            <person name="Mesa V."/>
            <person name="Sprenger R.R."/>
            <person name="Richter M."/>
            <person name="Diez M.S."/>
            <person name="Solano J."/>
            <person name="Bargiela R."/>
            <person name="Golyshina O.V."/>
            <person name="Manteca A."/>
            <person name="Ramos J.L."/>
            <person name="Gallego J.R."/>
            <person name="Llorente I."/>
            <person name="Martins Dos Santos V.A."/>
            <person name="Jensen O.N."/>
            <person name="Pelaez A.I."/>
            <person name="Sanchez J."/>
            <person name="Ferrer M."/>
        </authorList>
    </citation>
    <scope>NUCLEOTIDE SEQUENCE</scope>
</reference>
<dbReference type="PROSITE" id="PS50983">
    <property type="entry name" value="FE_B12_PBP"/>
    <property type="match status" value="1"/>
</dbReference>
<dbReference type="EMBL" id="AUZX01013451">
    <property type="protein sequence ID" value="EQD35526.1"/>
    <property type="molecule type" value="Genomic_DNA"/>
</dbReference>
<evidence type="ECO:0000259" key="1">
    <source>
        <dbReference type="PROSITE" id="PS50983"/>
    </source>
</evidence>